<dbReference type="InterPro" id="IPR003607">
    <property type="entry name" value="HD/PDEase_dom"/>
</dbReference>
<dbReference type="GO" id="GO:0016787">
    <property type="term" value="F:hydrolase activity"/>
    <property type="evidence" value="ECO:0007669"/>
    <property type="project" value="UniProtKB-KW"/>
</dbReference>
<dbReference type="SUPFAM" id="SSF50249">
    <property type="entry name" value="Nucleic acid-binding proteins"/>
    <property type="match status" value="1"/>
</dbReference>
<dbReference type="SUPFAM" id="SSF109604">
    <property type="entry name" value="HD-domain/PDEase-like"/>
    <property type="match status" value="1"/>
</dbReference>
<dbReference type="InterPro" id="IPR050798">
    <property type="entry name" value="YhaM_exoribonuc/phosphodiest"/>
</dbReference>
<evidence type="ECO:0008006" key="5">
    <source>
        <dbReference type="Google" id="ProtNLM"/>
    </source>
</evidence>
<evidence type="ECO:0000259" key="2">
    <source>
        <dbReference type="Pfam" id="PF01336"/>
    </source>
</evidence>
<feature type="domain" description="OB" evidence="2">
    <location>
        <begin position="31"/>
        <end position="90"/>
    </location>
</feature>
<feature type="non-terminal residue" evidence="4">
    <location>
        <position position="1"/>
    </location>
</feature>
<dbReference type="GO" id="GO:0031125">
    <property type="term" value="P:rRNA 3'-end processing"/>
    <property type="evidence" value="ECO:0007669"/>
    <property type="project" value="TreeGrafter"/>
</dbReference>
<dbReference type="PANTHER" id="PTHR37294">
    <property type="entry name" value="3'-5' EXORIBONUCLEASE YHAM"/>
    <property type="match status" value="1"/>
</dbReference>
<dbReference type="NCBIfam" id="TIGR00277">
    <property type="entry name" value="HDIG"/>
    <property type="match status" value="1"/>
</dbReference>
<dbReference type="AlphaFoldDB" id="A0A381R0I7"/>
<dbReference type="InterPro" id="IPR004365">
    <property type="entry name" value="NA-bd_OB_tRNA"/>
</dbReference>
<dbReference type="GO" id="GO:0003676">
    <property type="term" value="F:nucleic acid binding"/>
    <property type="evidence" value="ECO:0007669"/>
    <property type="project" value="InterPro"/>
</dbReference>
<dbReference type="Pfam" id="PF01966">
    <property type="entry name" value="HD"/>
    <property type="match status" value="1"/>
</dbReference>
<dbReference type="EMBL" id="UINC01001540">
    <property type="protein sequence ID" value="SUZ83203.1"/>
    <property type="molecule type" value="Genomic_DNA"/>
</dbReference>
<reference evidence="4" key="1">
    <citation type="submission" date="2018-05" db="EMBL/GenBank/DDBJ databases">
        <authorList>
            <person name="Lanie J.A."/>
            <person name="Ng W.-L."/>
            <person name="Kazmierczak K.M."/>
            <person name="Andrzejewski T.M."/>
            <person name="Davidsen T.M."/>
            <person name="Wayne K.J."/>
            <person name="Tettelin H."/>
            <person name="Glass J.I."/>
            <person name="Rusch D."/>
            <person name="Podicherti R."/>
            <person name="Tsui H.-C.T."/>
            <person name="Winkler M.E."/>
        </authorList>
    </citation>
    <scope>NUCLEOTIDE SEQUENCE</scope>
</reference>
<gene>
    <name evidence="4" type="ORF">METZ01_LOCUS36057</name>
</gene>
<evidence type="ECO:0000313" key="4">
    <source>
        <dbReference type="EMBL" id="SUZ83203.1"/>
    </source>
</evidence>
<sequence length="322" mass="36637">VKKLVPISKLITDADVQGFYLCKEKHLRKTRTGELYLDLTLADATGEIGAKVWDQAQEFNEKFEQGDAVAVRGRVDTFQDRNQIIVGRINKATEAKYARYGFKPEALVPTSPYDPVRMWASLVTIIQKMENQFLKRLVSHLYRKHKNRLMSMPASISMHYRYRSGYLEHVLSMAKLGVTLAKHYSADVDMLLSGILLHGIGKVQELTDAFMPEYSDEGNFIGHSVLGRDMVRAAATEIKDFPNDLLLELEHLIMCHEGGFDSRYRNRARTKEALLLQALDNLDTKVSVFNRILAEDSEDGGWTSRRNYFGAALYKGDRPEAE</sequence>
<name>A0A381R0I7_9ZZZZ</name>
<dbReference type="CDD" id="cd04492">
    <property type="entry name" value="YhaM_OBF_like"/>
    <property type="match status" value="1"/>
</dbReference>
<dbReference type="PANTHER" id="PTHR37294:SF1">
    <property type="entry name" value="3'-5' EXORIBONUCLEASE YHAM"/>
    <property type="match status" value="1"/>
</dbReference>
<dbReference type="InterPro" id="IPR012340">
    <property type="entry name" value="NA-bd_OB-fold"/>
</dbReference>
<evidence type="ECO:0000259" key="3">
    <source>
        <dbReference type="Pfam" id="PF01966"/>
    </source>
</evidence>
<feature type="domain" description="HD" evidence="3">
    <location>
        <begin position="166"/>
        <end position="284"/>
    </location>
</feature>
<dbReference type="Pfam" id="PF01336">
    <property type="entry name" value="tRNA_anti-codon"/>
    <property type="match status" value="1"/>
</dbReference>
<keyword evidence="1" id="KW-0378">Hydrolase</keyword>
<dbReference type="CDD" id="cd00077">
    <property type="entry name" value="HDc"/>
    <property type="match status" value="1"/>
</dbReference>
<protein>
    <recommendedName>
        <fullName evidence="5">HD domain-containing protein</fullName>
    </recommendedName>
</protein>
<dbReference type="Gene3D" id="1.10.3210.10">
    <property type="entry name" value="Hypothetical protein af1432"/>
    <property type="match status" value="1"/>
</dbReference>
<dbReference type="InterPro" id="IPR006675">
    <property type="entry name" value="HDIG_dom"/>
</dbReference>
<organism evidence="4">
    <name type="scientific">marine metagenome</name>
    <dbReference type="NCBI Taxonomy" id="408172"/>
    <lineage>
        <taxon>unclassified sequences</taxon>
        <taxon>metagenomes</taxon>
        <taxon>ecological metagenomes</taxon>
    </lineage>
</organism>
<proteinExistence type="predicted"/>
<dbReference type="Gene3D" id="2.40.50.140">
    <property type="entry name" value="Nucleic acid-binding proteins"/>
    <property type="match status" value="1"/>
</dbReference>
<evidence type="ECO:0000256" key="1">
    <source>
        <dbReference type="ARBA" id="ARBA00022801"/>
    </source>
</evidence>
<accession>A0A381R0I7</accession>
<dbReference type="InterPro" id="IPR006674">
    <property type="entry name" value="HD_domain"/>
</dbReference>